<evidence type="ECO:0000256" key="2">
    <source>
        <dbReference type="ARBA" id="ARBA00001946"/>
    </source>
</evidence>
<dbReference type="InterPro" id="IPR005474">
    <property type="entry name" value="Transketolase_N"/>
</dbReference>
<evidence type="ECO:0000256" key="9">
    <source>
        <dbReference type="ARBA" id="ARBA00023052"/>
    </source>
</evidence>
<dbReference type="PANTHER" id="PTHR43825">
    <property type="entry name" value="PYRUVATE DEHYDROGENASE E1 COMPONENT"/>
    <property type="match status" value="1"/>
</dbReference>
<comment type="subunit">
    <text evidence="5">Homodimer.</text>
</comment>
<evidence type="ECO:0000256" key="6">
    <source>
        <dbReference type="ARBA" id="ARBA00022679"/>
    </source>
</evidence>
<protein>
    <submittedName>
        <fullName evidence="11">Transketolase</fullName>
        <ecNumber evidence="11">2.2.1.1</ecNumber>
    </submittedName>
</protein>
<comment type="cofactor">
    <cofactor evidence="1">
        <name>Mn(2+)</name>
        <dbReference type="ChEBI" id="CHEBI:29035"/>
    </cofactor>
</comment>
<comment type="cofactor">
    <cofactor evidence="2">
        <name>Mg(2+)</name>
        <dbReference type="ChEBI" id="CHEBI:18420"/>
    </cofactor>
</comment>
<dbReference type="AlphaFoldDB" id="A0A841GL32"/>
<comment type="similarity">
    <text evidence="4">Belongs to the transketolase family.</text>
</comment>
<keyword evidence="7" id="KW-0479">Metal-binding</keyword>
<evidence type="ECO:0000259" key="10">
    <source>
        <dbReference type="SMART" id="SM00861"/>
    </source>
</evidence>
<dbReference type="EMBL" id="JACHEX010000004">
    <property type="protein sequence ID" value="MBB6063107.1"/>
    <property type="molecule type" value="Genomic_DNA"/>
</dbReference>
<evidence type="ECO:0000256" key="3">
    <source>
        <dbReference type="ARBA" id="ARBA00001964"/>
    </source>
</evidence>
<keyword evidence="6 11" id="KW-0808">Transferase</keyword>
<dbReference type="Pfam" id="PF02779">
    <property type="entry name" value="Transket_pyr"/>
    <property type="match status" value="1"/>
</dbReference>
<gene>
    <name evidence="11" type="ORF">HNP65_001570</name>
</gene>
<dbReference type="Gene3D" id="3.40.50.970">
    <property type="match status" value="2"/>
</dbReference>
<evidence type="ECO:0000256" key="4">
    <source>
        <dbReference type="ARBA" id="ARBA00007131"/>
    </source>
</evidence>
<dbReference type="Pfam" id="PF00456">
    <property type="entry name" value="Transketolase_N"/>
    <property type="match status" value="1"/>
</dbReference>
<dbReference type="GO" id="GO:0046872">
    <property type="term" value="F:metal ion binding"/>
    <property type="evidence" value="ECO:0007669"/>
    <property type="project" value="UniProtKB-KW"/>
</dbReference>
<keyword evidence="12" id="KW-1185">Reference proteome</keyword>
<dbReference type="GO" id="GO:0019682">
    <property type="term" value="P:glyceraldehyde-3-phosphate metabolic process"/>
    <property type="evidence" value="ECO:0007669"/>
    <property type="project" value="UniProtKB-ARBA"/>
</dbReference>
<dbReference type="InterPro" id="IPR049557">
    <property type="entry name" value="Transketolase_CS"/>
</dbReference>
<dbReference type="PROSITE" id="PS00801">
    <property type="entry name" value="TRANSKETOLASE_1"/>
    <property type="match status" value="1"/>
</dbReference>
<dbReference type="CDD" id="cd02012">
    <property type="entry name" value="TPP_TK"/>
    <property type="match status" value="1"/>
</dbReference>
<dbReference type="InterPro" id="IPR009014">
    <property type="entry name" value="Transketo_C/PFOR_II"/>
</dbReference>
<dbReference type="Gene3D" id="3.40.50.920">
    <property type="match status" value="1"/>
</dbReference>
<evidence type="ECO:0000256" key="1">
    <source>
        <dbReference type="ARBA" id="ARBA00001936"/>
    </source>
</evidence>
<dbReference type="GO" id="GO:0005737">
    <property type="term" value="C:cytoplasm"/>
    <property type="evidence" value="ECO:0007669"/>
    <property type="project" value="UniProtKB-ARBA"/>
</dbReference>
<sequence>MNLNLEEISKKCRGDILTMTTVAQSGHPGGSMSSIDILVSLYYFARVFPNDPWNEDRDRIIVSHGHISPAVYSTLAAYGFINREEVLTGFRHPSSIFEGHITRGIPGVEWTTGNLGQGLSAGVGMALAGKLKNKGYHVYVVMSDGESAKGQVAEARRTANKYNLDNLTVIIDYNDIQISGRASEIMYVNLKKEYEAAGWNTLEINGHDFEQILSALKIAKNDGKPTAIIAHTIIGKGVSFMEDTPKYHGKPLSIEEFKNAIQELGLNIDIDKYIENRKKLPISEHKKLFLKYDVNINTGKFRTYTEKIDNRSALGRAIADLALINDDVVAVDCDLKSSVKLDFLDKERKDRLIEIGVQEHNAAALAGALSVEGFITFFADFGVFGIDETFNQHRLNAINNTNLKVVVTHCGTDVGEDGKTHHALNYVSAPLSWFGFKVIVPADPNQTDRAVRYVASEYGNFVIAMGRSKLEPIKKEDGSIFFDENYEFKYGKIDILRDGEDIVIITMGSVIPSALKAVDELRNEGIKVGLLNVSCPLDLDEEVLTRYARNKVIVIEDHNIYNGLGTLIENKLFNLKIIPDKFVKIGIDRFPVSGNSNYLFKIYGFDSDSIKNKVKEILED</sequence>
<dbReference type="Pfam" id="PF02780">
    <property type="entry name" value="Transketolase_C"/>
    <property type="match status" value="1"/>
</dbReference>
<dbReference type="InterPro" id="IPR029061">
    <property type="entry name" value="THDP-binding"/>
</dbReference>
<keyword evidence="8" id="KW-0460">Magnesium</keyword>
<feature type="domain" description="Transketolase-like pyrimidine-binding" evidence="10">
    <location>
        <begin position="308"/>
        <end position="473"/>
    </location>
</feature>
<dbReference type="SMART" id="SM00861">
    <property type="entry name" value="Transket_pyr"/>
    <property type="match status" value="1"/>
</dbReference>
<dbReference type="NCBIfam" id="NF004556">
    <property type="entry name" value="PRK05899.2-2"/>
    <property type="match status" value="1"/>
</dbReference>
<comment type="caution">
    <text evidence="11">The sequence shown here is derived from an EMBL/GenBank/DDBJ whole genome shotgun (WGS) entry which is preliminary data.</text>
</comment>
<evidence type="ECO:0000256" key="5">
    <source>
        <dbReference type="ARBA" id="ARBA00011738"/>
    </source>
</evidence>
<evidence type="ECO:0000256" key="7">
    <source>
        <dbReference type="ARBA" id="ARBA00022723"/>
    </source>
</evidence>
<evidence type="ECO:0000256" key="8">
    <source>
        <dbReference type="ARBA" id="ARBA00022842"/>
    </source>
</evidence>
<accession>A0A841GL32</accession>
<proteinExistence type="inferred from homology"/>
<dbReference type="EC" id="2.2.1.1" evidence="11"/>
<dbReference type="GO" id="GO:0004802">
    <property type="term" value="F:transketolase activity"/>
    <property type="evidence" value="ECO:0007669"/>
    <property type="project" value="UniProtKB-EC"/>
</dbReference>
<dbReference type="FunFam" id="3.40.50.970:FF:000129">
    <property type="entry name" value="Transketolase"/>
    <property type="match status" value="1"/>
</dbReference>
<dbReference type="SUPFAM" id="SSF52922">
    <property type="entry name" value="TK C-terminal domain-like"/>
    <property type="match status" value="1"/>
</dbReference>
<keyword evidence="9" id="KW-0786">Thiamine pyrophosphate</keyword>
<comment type="cofactor">
    <cofactor evidence="3">
        <name>thiamine diphosphate</name>
        <dbReference type="ChEBI" id="CHEBI:58937"/>
    </cofactor>
</comment>
<evidence type="ECO:0000313" key="11">
    <source>
        <dbReference type="EMBL" id="MBB6063107.1"/>
    </source>
</evidence>
<dbReference type="Proteomes" id="UP000555828">
    <property type="component" value="Unassembled WGS sequence"/>
</dbReference>
<reference evidence="11 12" key="1">
    <citation type="submission" date="2020-08" db="EMBL/GenBank/DDBJ databases">
        <title>Genomic Encyclopedia of Type Strains, Phase IV (KMG-IV): sequencing the most valuable type-strain genomes for metagenomic binning, comparative biology and taxonomic classification.</title>
        <authorList>
            <person name="Goeker M."/>
        </authorList>
    </citation>
    <scope>NUCLEOTIDE SEQUENCE [LARGE SCALE GENOMIC DNA]</scope>
    <source>
        <strain evidence="11 12">DSM 13481</strain>
    </source>
</reference>
<evidence type="ECO:0000313" key="12">
    <source>
        <dbReference type="Proteomes" id="UP000555828"/>
    </source>
</evidence>
<dbReference type="CDD" id="cd07033">
    <property type="entry name" value="TPP_PYR_DXS_TK_like"/>
    <property type="match status" value="1"/>
</dbReference>
<dbReference type="InterPro" id="IPR005475">
    <property type="entry name" value="Transketolase-like_Pyr-bd"/>
</dbReference>
<dbReference type="InterPro" id="IPR033248">
    <property type="entry name" value="Transketolase_C"/>
</dbReference>
<dbReference type="PANTHER" id="PTHR43825:SF1">
    <property type="entry name" value="TRANSKETOLASE-LIKE PYRIMIDINE-BINDING DOMAIN-CONTAINING PROTEIN"/>
    <property type="match status" value="1"/>
</dbReference>
<dbReference type="InterPro" id="IPR051157">
    <property type="entry name" value="PDH/Transketolase"/>
</dbReference>
<organism evidence="11 12">
    <name type="scientific">Thermosipho japonicus</name>
    <dbReference type="NCBI Taxonomy" id="90323"/>
    <lineage>
        <taxon>Bacteria</taxon>
        <taxon>Thermotogati</taxon>
        <taxon>Thermotogota</taxon>
        <taxon>Thermotogae</taxon>
        <taxon>Thermotogales</taxon>
        <taxon>Fervidobacteriaceae</taxon>
        <taxon>Thermosipho</taxon>
    </lineage>
</organism>
<name>A0A841GL32_9BACT</name>
<dbReference type="SUPFAM" id="SSF52518">
    <property type="entry name" value="Thiamin diphosphate-binding fold (THDP-binding)"/>
    <property type="match status" value="2"/>
</dbReference>